<reference evidence="1 2" key="1">
    <citation type="journal article" date="2018" name="Sci. Rep.">
        <title>Genomic signatures of local adaptation to the degree of environmental predictability in rotifers.</title>
        <authorList>
            <person name="Franch-Gras L."/>
            <person name="Hahn C."/>
            <person name="Garcia-Roger E.M."/>
            <person name="Carmona M.J."/>
            <person name="Serra M."/>
            <person name="Gomez A."/>
        </authorList>
    </citation>
    <scope>NUCLEOTIDE SEQUENCE [LARGE SCALE GENOMIC DNA]</scope>
    <source>
        <strain evidence="1">HYR1</strain>
    </source>
</reference>
<protein>
    <submittedName>
        <fullName evidence="1">Uncharacterized protein</fullName>
    </submittedName>
</protein>
<name>A0A3M7QSK0_BRAPC</name>
<proteinExistence type="predicted"/>
<keyword evidence="2" id="KW-1185">Reference proteome</keyword>
<dbReference type="EMBL" id="REGN01005265">
    <property type="protein sequence ID" value="RNA14074.1"/>
    <property type="molecule type" value="Genomic_DNA"/>
</dbReference>
<evidence type="ECO:0000313" key="1">
    <source>
        <dbReference type="EMBL" id="RNA14074.1"/>
    </source>
</evidence>
<gene>
    <name evidence="1" type="ORF">BpHYR1_006916</name>
</gene>
<dbReference type="Proteomes" id="UP000276133">
    <property type="component" value="Unassembled WGS sequence"/>
</dbReference>
<sequence length="281" mass="31791">MMNYYCYHVMALAVNLKKNSVPTISHDRSDPIKRINRKFIQIFTTLRCKIKLTRIILSNKLSKIISIKIYLDESHKSSATQDFDFQNIDVKSILQILKVVGIYRNFGVFFFKILYNDPVKKAEVYVTVTKLGAAKLFEDELGVSELDEEESEPDSEPILACLTCCFCSEVFITAWKVKLGSVGRSASLNTITDCLELSRLWPRPKYSQMRCVNILLILMHCLLLVLDEIEQVALHIEHKKAIARLGAASFELCGSTADRGAPEAASALFNILNKGSFKIRT</sequence>
<dbReference type="AlphaFoldDB" id="A0A3M7QSK0"/>
<organism evidence="1 2">
    <name type="scientific">Brachionus plicatilis</name>
    <name type="common">Marine rotifer</name>
    <name type="synonym">Brachionus muelleri</name>
    <dbReference type="NCBI Taxonomy" id="10195"/>
    <lineage>
        <taxon>Eukaryota</taxon>
        <taxon>Metazoa</taxon>
        <taxon>Spiralia</taxon>
        <taxon>Gnathifera</taxon>
        <taxon>Rotifera</taxon>
        <taxon>Eurotatoria</taxon>
        <taxon>Monogononta</taxon>
        <taxon>Pseudotrocha</taxon>
        <taxon>Ploima</taxon>
        <taxon>Brachionidae</taxon>
        <taxon>Brachionus</taxon>
    </lineage>
</organism>
<comment type="caution">
    <text evidence="1">The sequence shown here is derived from an EMBL/GenBank/DDBJ whole genome shotgun (WGS) entry which is preliminary data.</text>
</comment>
<accession>A0A3M7QSK0</accession>
<evidence type="ECO:0000313" key="2">
    <source>
        <dbReference type="Proteomes" id="UP000276133"/>
    </source>
</evidence>